<dbReference type="EMBL" id="VSSQ01111244">
    <property type="protein sequence ID" value="MPN48695.1"/>
    <property type="molecule type" value="Genomic_DNA"/>
</dbReference>
<evidence type="ECO:0000259" key="4">
    <source>
        <dbReference type="Pfam" id="PF03328"/>
    </source>
</evidence>
<evidence type="ECO:0000256" key="2">
    <source>
        <dbReference type="ARBA" id="ARBA00022723"/>
    </source>
</evidence>
<dbReference type="EC" id="4.1.2.20" evidence="5"/>
<dbReference type="SUPFAM" id="SSF51621">
    <property type="entry name" value="Phosphoenolpyruvate/pyruvate domain"/>
    <property type="match status" value="1"/>
</dbReference>
<evidence type="ECO:0000256" key="3">
    <source>
        <dbReference type="ARBA" id="ARBA00023239"/>
    </source>
</evidence>
<dbReference type="Pfam" id="PF03328">
    <property type="entry name" value="HpcH_HpaI"/>
    <property type="match status" value="1"/>
</dbReference>
<reference evidence="5" key="1">
    <citation type="submission" date="2019-08" db="EMBL/GenBank/DDBJ databases">
        <authorList>
            <person name="Kucharzyk K."/>
            <person name="Murdoch R.W."/>
            <person name="Higgins S."/>
            <person name="Loffler F."/>
        </authorList>
    </citation>
    <scope>NUCLEOTIDE SEQUENCE</scope>
</reference>
<feature type="domain" description="HpcH/HpaI aldolase/citrate lyase" evidence="4">
    <location>
        <begin position="5"/>
        <end position="87"/>
    </location>
</feature>
<dbReference type="InterPro" id="IPR015813">
    <property type="entry name" value="Pyrv/PenolPyrv_kinase-like_dom"/>
</dbReference>
<dbReference type="InterPro" id="IPR040442">
    <property type="entry name" value="Pyrv_kinase-like_dom_sf"/>
</dbReference>
<gene>
    <name evidence="5" type="primary">garL_12</name>
    <name evidence="5" type="ORF">SDC9_196307</name>
</gene>
<dbReference type="PANTHER" id="PTHR30502:SF0">
    <property type="entry name" value="PHOSPHOENOLPYRUVATE CARBOXYLASE FAMILY PROTEIN"/>
    <property type="match status" value="1"/>
</dbReference>
<dbReference type="Gene3D" id="3.20.20.60">
    <property type="entry name" value="Phosphoenolpyruvate-binding domains"/>
    <property type="match status" value="1"/>
</dbReference>
<evidence type="ECO:0000313" key="5">
    <source>
        <dbReference type="EMBL" id="MPN48695.1"/>
    </source>
</evidence>
<keyword evidence="3 5" id="KW-0456">Lyase</keyword>
<dbReference type="InterPro" id="IPR050251">
    <property type="entry name" value="HpcH-HpaI_aldolase"/>
</dbReference>
<dbReference type="GO" id="GO:0008672">
    <property type="term" value="F:2-dehydro-3-deoxyglucarate aldolase activity"/>
    <property type="evidence" value="ECO:0007669"/>
    <property type="project" value="UniProtKB-EC"/>
</dbReference>
<organism evidence="5">
    <name type="scientific">bioreactor metagenome</name>
    <dbReference type="NCBI Taxonomy" id="1076179"/>
    <lineage>
        <taxon>unclassified sequences</taxon>
        <taxon>metagenomes</taxon>
        <taxon>ecological metagenomes</taxon>
    </lineage>
</organism>
<dbReference type="InterPro" id="IPR005000">
    <property type="entry name" value="Aldolase/citrate-lyase_domain"/>
</dbReference>
<dbReference type="GO" id="GO:0046872">
    <property type="term" value="F:metal ion binding"/>
    <property type="evidence" value="ECO:0007669"/>
    <property type="project" value="UniProtKB-KW"/>
</dbReference>
<proteinExistence type="inferred from homology"/>
<comment type="caution">
    <text evidence="5">The sequence shown here is derived from an EMBL/GenBank/DDBJ whole genome shotgun (WGS) entry which is preliminary data.</text>
</comment>
<name>A0A645IBP8_9ZZZZ</name>
<accession>A0A645IBP8</accession>
<keyword evidence="2" id="KW-0479">Metal-binding</keyword>
<dbReference type="AlphaFoldDB" id="A0A645IBP8"/>
<evidence type="ECO:0000256" key="1">
    <source>
        <dbReference type="ARBA" id="ARBA00005568"/>
    </source>
</evidence>
<dbReference type="GO" id="GO:0005737">
    <property type="term" value="C:cytoplasm"/>
    <property type="evidence" value="ECO:0007669"/>
    <property type="project" value="TreeGrafter"/>
</dbReference>
<dbReference type="PANTHER" id="PTHR30502">
    <property type="entry name" value="2-KETO-3-DEOXY-L-RHAMNONATE ALDOLASE"/>
    <property type="match status" value="1"/>
</dbReference>
<comment type="similarity">
    <text evidence="1">Belongs to the HpcH/HpaI aldolase family.</text>
</comment>
<sequence>MAARVEELCEIPQIDVLFVGPGDLSQSLGKPGKLEDPEVVALVEHVFKIALAKGKKVGIYCGGPAAVERYVGMGATYIAYGSDVNAFSGAVNSIRKSLKKD</sequence>
<protein>
    <submittedName>
        <fullName evidence="5">5-keto-4-deoxy-D-glucarate aldolase</fullName>
        <ecNumber evidence="5">4.1.2.20</ecNumber>
    </submittedName>
</protein>